<comment type="caution">
    <text evidence="1">The sequence shown here is derived from an EMBL/GenBank/DDBJ whole genome shotgun (WGS) entry which is preliminary data.</text>
</comment>
<evidence type="ECO:0000313" key="1">
    <source>
        <dbReference type="EMBL" id="KAG1819251.1"/>
    </source>
</evidence>
<dbReference type="EMBL" id="JABBWG010000010">
    <property type="protein sequence ID" value="KAG1819251.1"/>
    <property type="molecule type" value="Genomic_DNA"/>
</dbReference>
<reference evidence="1" key="1">
    <citation type="journal article" date="2020" name="New Phytol.">
        <title>Comparative genomics reveals dynamic genome evolution in host specialist ectomycorrhizal fungi.</title>
        <authorList>
            <person name="Lofgren L.A."/>
            <person name="Nguyen N.H."/>
            <person name="Vilgalys R."/>
            <person name="Ruytinx J."/>
            <person name="Liao H.L."/>
            <person name="Branco S."/>
            <person name="Kuo A."/>
            <person name="LaButti K."/>
            <person name="Lipzen A."/>
            <person name="Andreopoulos W."/>
            <person name="Pangilinan J."/>
            <person name="Riley R."/>
            <person name="Hundley H."/>
            <person name="Na H."/>
            <person name="Barry K."/>
            <person name="Grigoriev I.V."/>
            <person name="Stajich J.E."/>
            <person name="Kennedy P.G."/>
        </authorList>
    </citation>
    <scope>NUCLEOTIDE SEQUENCE</scope>
    <source>
        <strain evidence="1">MN1</strain>
    </source>
</reference>
<gene>
    <name evidence="1" type="ORF">BJ212DRAFT_1298488</name>
</gene>
<dbReference type="RefSeq" id="XP_041194928.1">
    <property type="nucleotide sequence ID" value="XM_041332701.1"/>
</dbReference>
<proteinExistence type="predicted"/>
<keyword evidence="2" id="KW-1185">Reference proteome</keyword>
<dbReference type="Proteomes" id="UP000807769">
    <property type="component" value="Unassembled WGS sequence"/>
</dbReference>
<dbReference type="OrthoDB" id="6359816at2759"/>
<accession>A0A9P7EE48</accession>
<name>A0A9P7EE48_9AGAM</name>
<dbReference type="AlphaFoldDB" id="A0A9P7EE48"/>
<protein>
    <recommendedName>
        <fullName evidence="3">BTB domain-containing protein</fullName>
    </recommendedName>
</protein>
<dbReference type="GeneID" id="64626718"/>
<evidence type="ECO:0000313" key="2">
    <source>
        <dbReference type="Proteomes" id="UP000807769"/>
    </source>
</evidence>
<dbReference type="InterPro" id="IPR011333">
    <property type="entry name" value="SKP1/BTB/POZ_sf"/>
</dbReference>
<evidence type="ECO:0008006" key="3">
    <source>
        <dbReference type="Google" id="ProtNLM"/>
    </source>
</evidence>
<organism evidence="1 2">
    <name type="scientific">Suillus subaureus</name>
    <dbReference type="NCBI Taxonomy" id="48587"/>
    <lineage>
        <taxon>Eukaryota</taxon>
        <taxon>Fungi</taxon>
        <taxon>Dikarya</taxon>
        <taxon>Basidiomycota</taxon>
        <taxon>Agaricomycotina</taxon>
        <taxon>Agaricomycetes</taxon>
        <taxon>Agaricomycetidae</taxon>
        <taxon>Boletales</taxon>
        <taxon>Suillineae</taxon>
        <taxon>Suillaceae</taxon>
        <taxon>Suillus</taxon>
    </lineage>
</organism>
<sequence length="312" mass="35150">MSSNQAQMNAVLRKSLIGEHLNTQFYLFSTRSKREGNITKLQPLFADDEVLVASSEYFSGLLSEESPNDPNLVEFQDHHRQGGVSLDEYDYASDSDLDEEEGKEETNGFVQDNEKSELRVKVSAEQIPQTPSIKDFNTQEVQHDTISSRRVLVMDTAFKTWQALLYYLYTNEIIFAPLRSQASPTKHSSLKEPPPCSPKSMYRLACKIKHVGLQTKALAAIRSSLTEHNVLQELSSSLTSRFPAILEVEVDILFQHIATPTVTKDFPILIQRIVGAGSTGFPHGAEILTKLHEKMLNQLVLPRGRKTKHSMF</sequence>
<dbReference type="Gene3D" id="3.30.710.10">
    <property type="entry name" value="Potassium Channel Kv1.1, Chain A"/>
    <property type="match status" value="1"/>
</dbReference>